<dbReference type="EMBL" id="RPHB01000001">
    <property type="protein sequence ID" value="MBW3466643.1"/>
    <property type="molecule type" value="Genomic_DNA"/>
</dbReference>
<dbReference type="InterPro" id="IPR019734">
    <property type="entry name" value="TPR_rpt"/>
</dbReference>
<keyword evidence="1" id="KW-0812">Transmembrane</keyword>
<gene>
    <name evidence="3" type="ORF">EGN73_02280</name>
</gene>
<evidence type="ECO:0000313" key="4">
    <source>
        <dbReference type="Proteomes" id="UP000727490"/>
    </source>
</evidence>
<dbReference type="PANTHER" id="PTHR34220">
    <property type="entry name" value="SENSOR HISTIDINE KINASE YPDA"/>
    <property type="match status" value="1"/>
</dbReference>
<dbReference type="SUPFAM" id="SSF48452">
    <property type="entry name" value="TPR-like"/>
    <property type="match status" value="2"/>
</dbReference>
<keyword evidence="1" id="KW-0472">Membrane</keyword>
<dbReference type="GO" id="GO:0016020">
    <property type="term" value="C:membrane"/>
    <property type="evidence" value="ECO:0007669"/>
    <property type="project" value="InterPro"/>
</dbReference>
<keyword evidence="1" id="KW-1133">Transmembrane helix</keyword>
<reference evidence="3 4" key="1">
    <citation type="journal article" date="2020" name="Syst. Appl. Microbiol.">
        <title>Arthrospiribacter ruber gen. nov., sp. nov., a novel bacterium isolated from Arthrospira cultures.</title>
        <authorList>
            <person name="Waleron M."/>
            <person name="Misztak A."/>
            <person name="Waleron M.M."/>
            <person name="Furmaniak M."/>
            <person name="Mrozik A."/>
            <person name="Waleron K."/>
        </authorList>
    </citation>
    <scope>NUCLEOTIDE SEQUENCE [LARGE SCALE GENOMIC DNA]</scope>
    <source>
        <strain evidence="3 4">DPMB0001</strain>
    </source>
</reference>
<feature type="domain" description="Signal transduction histidine kinase internal region" evidence="2">
    <location>
        <begin position="412"/>
        <end position="490"/>
    </location>
</feature>
<proteinExistence type="predicted"/>
<dbReference type="PANTHER" id="PTHR34220:SF7">
    <property type="entry name" value="SENSOR HISTIDINE KINASE YPDA"/>
    <property type="match status" value="1"/>
</dbReference>
<dbReference type="InterPro" id="IPR010559">
    <property type="entry name" value="Sig_transdc_His_kin_internal"/>
</dbReference>
<dbReference type="InterPro" id="IPR050640">
    <property type="entry name" value="Bact_2-comp_sensor_kinase"/>
</dbReference>
<name>A0A951IW70_9BACT</name>
<comment type="caution">
    <text evidence="3">The sequence shown here is derived from an EMBL/GenBank/DDBJ whole genome shotgun (WGS) entry which is preliminary data.</text>
</comment>
<evidence type="ECO:0000313" key="3">
    <source>
        <dbReference type="EMBL" id="MBW3466643.1"/>
    </source>
</evidence>
<feature type="transmembrane region" description="Helical" evidence="1">
    <location>
        <begin position="370"/>
        <end position="389"/>
    </location>
</feature>
<evidence type="ECO:0000256" key="1">
    <source>
        <dbReference type="SAM" id="Phobius"/>
    </source>
</evidence>
<dbReference type="InterPro" id="IPR011990">
    <property type="entry name" value="TPR-like_helical_dom_sf"/>
</dbReference>
<dbReference type="InterPro" id="IPR036890">
    <property type="entry name" value="HATPase_C_sf"/>
</dbReference>
<protein>
    <recommendedName>
        <fullName evidence="2">Signal transduction histidine kinase internal region domain-containing protein</fullName>
    </recommendedName>
</protein>
<dbReference type="SMART" id="SM00028">
    <property type="entry name" value="TPR"/>
    <property type="match status" value="4"/>
</dbReference>
<evidence type="ECO:0000259" key="2">
    <source>
        <dbReference type="Pfam" id="PF06580"/>
    </source>
</evidence>
<dbReference type="Proteomes" id="UP000727490">
    <property type="component" value="Unassembled WGS sequence"/>
</dbReference>
<accession>A0A951IW70</accession>
<dbReference type="Pfam" id="PF06580">
    <property type="entry name" value="His_kinase"/>
    <property type="match status" value="1"/>
</dbReference>
<dbReference type="GO" id="GO:0000155">
    <property type="term" value="F:phosphorelay sensor kinase activity"/>
    <property type="evidence" value="ECO:0007669"/>
    <property type="project" value="InterPro"/>
</dbReference>
<organism evidence="3 4">
    <name type="scientific">Arthrospiribacter ruber</name>
    <dbReference type="NCBI Taxonomy" id="2487934"/>
    <lineage>
        <taxon>Bacteria</taxon>
        <taxon>Pseudomonadati</taxon>
        <taxon>Bacteroidota</taxon>
        <taxon>Cytophagia</taxon>
        <taxon>Cytophagales</taxon>
        <taxon>Cyclobacteriaceae</taxon>
        <taxon>Arthrospiribacter</taxon>
    </lineage>
</organism>
<keyword evidence="4" id="KW-1185">Reference proteome</keyword>
<dbReference type="Gene3D" id="3.30.565.10">
    <property type="entry name" value="Histidine kinase-like ATPase, C-terminal domain"/>
    <property type="match status" value="1"/>
</dbReference>
<dbReference type="AlphaFoldDB" id="A0A951IW70"/>
<sequence length="612" mass="70899">MTSLYPVYFSRNSISFSFFLLLSFAGINLMANCQVFAQTSTLDSLQNILESRDLHDTTKVRVLVQIGQTYIYSDVRKAEFYAKEALDIAQSTDVNKTKADAFKNMGNVNYYLSNYNLAVQYWLESLKYAEKMGNQLYMAALYGNIAAAHNELKEFRQGVFFLKKKLVMLQSTPQIQEEIFTYINLSSSYMGLDHYDSSFYFIDLGLEKSLESKNEFSEHHLYSLKCTGYTKLEEYEKALKYGLKVNTWSEASNNKDLLTLSSNQLSLIYAKLGDFEQAYRHNDKSLFLANEFGSKKWEMEAYDYRARIDREKGDFQQALTNYTNYISLRDSIIGEEKRVENARLEERYEAEKNYELIRNELEFQRQIKNIAIANSGFILLAAFGFIMVIQKKRKAQLAHKHEIFKAYVAETNLKFHRLQMNPHFIFNSLNAIRDYIKKERLNDADFYLGKFASLMRGTLENSQENYITLNEDLKALRAYLDLERGRLNNSFTYEIHLSAEINPDQVLIPPMILQPLIENAIWHGFGNDAENGKIRVQIEKQEANLICTILDNGKGFSESKQPKDGKSYGTRLIKERLDIISKLTHTKTGLDFINCQPGTQVNMVLPYILEEP</sequence>
<dbReference type="SUPFAM" id="SSF55874">
    <property type="entry name" value="ATPase domain of HSP90 chaperone/DNA topoisomerase II/histidine kinase"/>
    <property type="match status" value="1"/>
</dbReference>
<dbReference type="Gene3D" id="1.25.40.10">
    <property type="entry name" value="Tetratricopeptide repeat domain"/>
    <property type="match status" value="2"/>
</dbReference>